<name>A0ABS9UI42_9BACL</name>
<evidence type="ECO:0000256" key="5">
    <source>
        <dbReference type="SAM" id="Phobius"/>
    </source>
</evidence>
<keyword evidence="8" id="KW-1185">Reference proteome</keyword>
<sequence length="139" mass="15674">MEQDYNFDKMIAGQEKHYSDKKFLNKFKVFGGGLGKKAMQAAATLYVTLRSPDMPKMNKMIVLAALGYFILPFDLVADFLPLVGLTDDTFVILTALGKVYLSITDEMKFEAKQLVETKFTKNHNDVAEDSLTHVVIDKK</sequence>
<dbReference type="InterPro" id="IPR010652">
    <property type="entry name" value="DUF1232"/>
</dbReference>
<evidence type="ECO:0000313" key="8">
    <source>
        <dbReference type="Proteomes" id="UP001316087"/>
    </source>
</evidence>
<reference evidence="7 8" key="1">
    <citation type="submission" date="2022-03" db="EMBL/GenBank/DDBJ databases">
        <authorList>
            <person name="Jo J.-H."/>
            <person name="Im W.-T."/>
        </authorList>
    </citation>
    <scope>NUCLEOTIDE SEQUENCE [LARGE SCALE GENOMIC DNA]</scope>
    <source>
        <strain evidence="7 8">MA9</strain>
    </source>
</reference>
<protein>
    <submittedName>
        <fullName evidence="7">DUF1232 domain-containing protein</fullName>
    </submittedName>
</protein>
<organism evidence="7 8">
    <name type="scientific">Solibacillus palustris</name>
    <dbReference type="NCBI Taxonomy" id="2908203"/>
    <lineage>
        <taxon>Bacteria</taxon>
        <taxon>Bacillati</taxon>
        <taxon>Bacillota</taxon>
        <taxon>Bacilli</taxon>
        <taxon>Bacillales</taxon>
        <taxon>Caryophanaceae</taxon>
        <taxon>Solibacillus</taxon>
    </lineage>
</organism>
<keyword evidence="2 5" id="KW-0812">Transmembrane</keyword>
<comment type="caution">
    <text evidence="7">The sequence shown here is derived from an EMBL/GenBank/DDBJ whole genome shotgun (WGS) entry which is preliminary data.</text>
</comment>
<evidence type="ECO:0000256" key="3">
    <source>
        <dbReference type="ARBA" id="ARBA00022989"/>
    </source>
</evidence>
<dbReference type="EMBL" id="JAKZFC010000010">
    <property type="protein sequence ID" value="MCH7323769.1"/>
    <property type="molecule type" value="Genomic_DNA"/>
</dbReference>
<keyword evidence="3 5" id="KW-1133">Transmembrane helix</keyword>
<dbReference type="RefSeq" id="WP_241370931.1">
    <property type="nucleotide sequence ID" value="NZ_JAKZFC010000010.1"/>
</dbReference>
<accession>A0ABS9UI42</accession>
<dbReference type="Proteomes" id="UP001316087">
    <property type="component" value="Unassembled WGS sequence"/>
</dbReference>
<feature type="transmembrane region" description="Helical" evidence="5">
    <location>
        <begin position="60"/>
        <end position="80"/>
    </location>
</feature>
<evidence type="ECO:0000256" key="2">
    <source>
        <dbReference type="ARBA" id="ARBA00022692"/>
    </source>
</evidence>
<gene>
    <name evidence="7" type="ORF">LZ480_18015</name>
</gene>
<proteinExistence type="predicted"/>
<comment type="subcellular location">
    <subcellularLocation>
        <location evidence="1">Endomembrane system</location>
        <topology evidence="1">Multi-pass membrane protein</topology>
    </subcellularLocation>
</comment>
<evidence type="ECO:0000256" key="4">
    <source>
        <dbReference type="ARBA" id="ARBA00023136"/>
    </source>
</evidence>
<feature type="domain" description="DUF1232" evidence="6">
    <location>
        <begin position="59"/>
        <end position="93"/>
    </location>
</feature>
<keyword evidence="4 5" id="KW-0472">Membrane</keyword>
<evidence type="ECO:0000313" key="7">
    <source>
        <dbReference type="EMBL" id="MCH7323769.1"/>
    </source>
</evidence>
<evidence type="ECO:0000259" key="6">
    <source>
        <dbReference type="Pfam" id="PF06803"/>
    </source>
</evidence>
<evidence type="ECO:0000256" key="1">
    <source>
        <dbReference type="ARBA" id="ARBA00004127"/>
    </source>
</evidence>
<dbReference type="Pfam" id="PF06803">
    <property type="entry name" value="DUF1232"/>
    <property type="match status" value="1"/>
</dbReference>